<dbReference type="EMBL" id="GBRH01217370">
    <property type="protein sequence ID" value="JAD80525.1"/>
    <property type="molecule type" value="Transcribed_RNA"/>
</dbReference>
<sequence>MQPYRRGCTSGARRRGPAVEEREFRQMSCRCRGRLRARPPAEKQRGARCGSRRHRGRTTPHPRAAPRVPCHAPTLQPCPFGRLESAAHRPATTYCCGRRPMATTPRHTLVHRAAPLLRTRLKANAAHEVAIGAAHGLRWLWVRRREQQREAEKERERERSRRRHRELQRTPPPLPRWIRSLRR</sequence>
<feature type="region of interest" description="Disordered" evidence="1">
    <location>
        <begin position="35"/>
        <end position="68"/>
    </location>
</feature>
<feature type="region of interest" description="Disordered" evidence="1">
    <location>
        <begin position="150"/>
        <end position="183"/>
    </location>
</feature>
<dbReference type="AlphaFoldDB" id="A0A0A9D4E3"/>
<evidence type="ECO:0000313" key="2">
    <source>
        <dbReference type="EMBL" id="JAD80525.1"/>
    </source>
</evidence>
<name>A0A0A9D4E3_ARUDO</name>
<evidence type="ECO:0000256" key="1">
    <source>
        <dbReference type="SAM" id="MobiDB-lite"/>
    </source>
</evidence>
<proteinExistence type="predicted"/>
<reference evidence="2" key="1">
    <citation type="submission" date="2014-09" db="EMBL/GenBank/DDBJ databases">
        <authorList>
            <person name="Magalhaes I.L.F."/>
            <person name="Oliveira U."/>
            <person name="Santos F.R."/>
            <person name="Vidigal T.H.D.A."/>
            <person name="Brescovit A.D."/>
            <person name="Santos A.J."/>
        </authorList>
    </citation>
    <scope>NUCLEOTIDE SEQUENCE</scope>
    <source>
        <tissue evidence="2">Shoot tissue taken approximately 20 cm above the soil surface</tissue>
    </source>
</reference>
<feature type="compositionally biased region" description="Basic and acidic residues" evidence="1">
    <location>
        <begin position="150"/>
        <end position="159"/>
    </location>
</feature>
<reference evidence="2" key="2">
    <citation type="journal article" date="2015" name="Data Brief">
        <title>Shoot transcriptome of the giant reed, Arundo donax.</title>
        <authorList>
            <person name="Barrero R.A."/>
            <person name="Guerrero F.D."/>
            <person name="Moolhuijzen P."/>
            <person name="Goolsby J.A."/>
            <person name="Tidwell J."/>
            <person name="Bellgard S.E."/>
            <person name="Bellgard M.I."/>
        </authorList>
    </citation>
    <scope>NUCLEOTIDE SEQUENCE</scope>
    <source>
        <tissue evidence="2">Shoot tissue taken approximately 20 cm above the soil surface</tissue>
    </source>
</reference>
<organism evidence="2">
    <name type="scientific">Arundo donax</name>
    <name type="common">Giant reed</name>
    <name type="synonym">Donax arundinaceus</name>
    <dbReference type="NCBI Taxonomy" id="35708"/>
    <lineage>
        <taxon>Eukaryota</taxon>
        <taxon>Viridiplantae</taxon>
        <taxon>Streptophyta</taxon>
        <taxon>Embryophyta</taxon>
        <taxon>Tracheophyta</taxon>
        <taxon>Spermatophyta</taxon>
        <taxon>Magnoliopsida</taxon>
        <taxon>Liliopsida</taxon>
        <taxon>Poales</taxon>
        <taxon>Poaceae</taxon>
        <taxon>PACMAD clade</taxon>
        <taxon>Arundinoideae</taxon>
        <taxon>Arundineae</taxon>
        <taxon>Arundo</taxon>
    </lineage>
</organism>
<accession>A0A0A9D4E3</accession>
<protein>
    <submittedName>
        <fullName evidence="2">Uncharacterized protein</fullName>
    </submittedName>
</protein>
<feature type="compositionally biased region" description="Basic residues" evidence="1">
    <location>
        <begin position="50"/>
        <end position="60"/>
    </location>
</feature>